<accession>A0ABQ5YR47</accession>
<keyword evidence="3" id="KW-0238">DNA-binding</keyword>
<name>A0ABQ5YR47_9BURK</name>
<keyword evidence="2" id="KW-0229">DNA integration</keyword>
<evidence type="ECO:0000259" key="5">
    <source>
        <dbReference type="PROSITE" id="PS51898"/>
    </source>
</evidence>
<dbReference type="PANTHER" id="PTHR30349:SF64">
    <property type="entry name" value="PROPHAGE INTEGRASE INTD-RELATED"/>
    <property type="match status" value="1"/>
</dbReference>
<gene>
    <name evidence="6" type="primary">intD</name>
    <name evidence="6" type="ORF">GCM10007875_16370</name>
</gene>
<evidence type="ECO:0000313" key="6">
    <source>
        <dbReference type="EMBL" id="GLR26547.1"/>
    </source>
</evidence>
<dbReference type="EMBL" id="BSOJ01000015">
    <property type="protein sequence ID" value="GLR26547.1"/>
    <property type="molecule type" value="Genomic_DNA"/>
</dbReference>
<dbReference type="InterPro" id="IPR013762">
    <property type="entry name" value="Integrase-like_cat_sf"/>
</dbReference>
<dbReference type="InterPro" id="IPR002104">
    <property type="entry name" value="Integrase_catalytic"/>
</dbReference>
<dbReference type="Proteomes" id="UP001156664">
    <property type="component" value="Unassembled WGS sequence"/>
</dbReference>
<dbReference type="PANTHER" id="PTHR30349">
    <property type="entry name" value="PHAGE INTEGRASE-RELATED"/>
    <property type="match status" value="1"/>
</dbReference>
<comment type="similarity">
    <text evidence="1">Belongs to the 'phage' integrase family.</text>
</comment>
<sequence length="377" mass="43312">MGRTTGIQSTKDGGYKVDKVYRKQRIQQSGFCSFEEAESWLIRQLEGLRTTFVHGTRPKRTFEEAAIHYLHLHANKPSIQSDIYHLKAVMPYIGQLHLDRIHNGSLKSFVEEKKDQGRKNKTINHSLAIVRRILNLAARDWRDEDGLTWLLTAPMITLLKLTDQRPPRPIMWDEQRRLLPKLADHLAAMALFILNTGCRDDVVCSLKWEWEIPIPQLGVSVFVVPPKHVKAEEERKREAVLVLNTVAQKVIEAQRGVHPEYVFTYRGHSIERMSNNGWQNGRKKAGLGDLHVHDLRHTVGLRLRESGVQENTVSAVLWHSNKNITGHYSMAQIVEIFEALESIKDEANRWNISLESLKRQAKVTQKSLSQIPQKQTG</sequence>
<feature type="domain" description="Tyr recombinase" evidence="5">
    <location>
        <begin position="165"/>
        <end position="345"/>
    </location>
</feature>
<dbReference type="InterPro" id="IPR050090">
    <property type="entry name" value="Tyrosine_recombinase_XerCD"/>
</dbReference>
<dbReference type="InterPro" id="IPR011010">
    <property type="entry name" value="DNA_brk_join_enz"/>
</dbReference>
<dbReference type="Pfam" id="PF00589">
    <property type="entry name" value="Phage_integrase"/>
    <property type="match status" value="1"/>
</dbReference>
<dbReference type="Gene3D" id="1.10.150.130">
    <property type="match status" value="1"/>
</dbReference>
<evidence type="ECO:0000313" key="7">
    <source>
        <dbReference type="Proteomes" id="UP001156664"/>
    </source>
</evidence>
<evidence type="ECO:0000256" key="1">
    <source>
        <dbReference type="ARBA" id="ARBA00008857"/>
    </source>
</evidence>
<dbReference type="InterPro" id="IPR010998">
    <property type="entry name" value="Integrase_recombinase_N"/>
</dbReference>
<evidence type="ECO:0000256" key="3">
    <source>
        <dbReference type="ARBA" id="ARBA00023125"/>
    </source>
</evidence>
<evidence type="ECO:0000256" key="4">
    <source>
        <dbReference type="ARBA" id="ARBA00023172"/>
    </source>
</evidence>
<organism evidence="6 7">
    <name type="scientific">Limnobacter litoralis</name>
    <dbReference type="NCBI Taxonomy" id="481366"/>
    <lineage>
        <taxon>Bacteria</taxon>
        <taxon>Pseudomonadati</taxon>
        <taxon>Pseudomonadota</taxon>
        <taxon>Betaproteobacteria</taxon>
        <taxon>Burkholderiales</taxon>
        <taxon>Burkholderiaceae</taxon>
        <taxon>Limnobacter</taxon>
    </lineage>
</organism>
<keyword evidence="7" id="KW-1185">Reference proteome</keyword>
<proteinExistence type="inferred from homology"/>
<reference evidence="7" key="1">
    <citation type="journal article" date="2019" name="Int. J. Syst. Evol. Microbiol.">
        <title>The Global Catalogue of Microorganisms (GCM) 10K type strain sequencing project: providing services to taxonomists for standard genome sequencing and annotation.</title>
        <authorList>
            <consortium name="The Broad Institute Genomics Platform"/>
            <consortium name="The Broad Institute Genome Sequencing Center for Infectious Disease"/>
            <person name="Wu L."/>
            <person name="Ma J."/>
        </authorList>
    </citation>
    <scope>NUCLEOTIDE SEQUENCE [LARGE SCALE GENOMIC DNA]</scope>
    <source>
        <strain evidence="7">NBRC 105857</strain>
    </source>
</reference>
<protein>
    <submittedName>
        <fullName evidence="6">Integrase</fullName>
    </submittedName>
</protein>
<comment type="caution">
    <text evidence="6">The sequence shown here is derived from an EMBL/GenBank/DDBJ whole genome shotgun (WGS) entry which is preliminary data.</text>
</comment>
<dbReference type="PROSITE" id="PS51898">
    <property type="entry name" value="TYR_RECOMBINASE"/>
    <property type="match status" value="1"/>
</dbReference>
<dbReference type="SUPFAM" id="SSF56349">
    <property type="entry name" value="DNA breaking-rejoining enzymes"/>
    <property type="match status" value="1"/>
</dbReference>
<dbReference type="RefSeq" id="WP_284281170.1">
    <property type="nucleotide sequence ID" value="NZ_BSOJ01000015.1"/>
</dbReference>
<evidence type="ECO:0000256" key="2">
    <source>
        <dbReference type="ARBA" id="ARBA00022908"/>
    </source>
</evidence>
<keyword evidence="4" id="KW-0233">DNA recombination</keyword>
<dbReference type="Gene3D" id="1.10.443.10">
    <property type="entry name" value="Intergrase catalytic core"/>
    <property type="match status" value="1"/>
</dbReference>